<dbReference type="NCBIfam" id="TIGR01630">
    <property type="entry name" value="psiM2_ORF9"/>
    <property type="match status" value="1"/>
</dbReference>
<evidence type="ECO:0000259" key="2">
    <source>
        <dbReference type="Pfam" id="PF17289"/>
    </source>
</evidence>
<dbReference type="Pfam" id="PF17289">
    <property type="entry name" value="Terminase_6C"/>
    <property type="match status" value="1"/>
</dbReference>
<evidence type="ECO:0000256" key="1">
    <source>
        <dbReference type="ARBA" id="ARBA00022612"/>
    </source>
</evidence>
<name>W7DPG9_9PROT</name>
<comment type="caution">
    <text evidence="3">The sequence shown here is derived from an EMBL/GenBank/DDBJ whole genome shotgun (WGS) entry which is preliminary data.</text>
</comment>
<dbReference type="Proteomes" id="UP000019250">
    <property type="component" value="Unassembled WGS sequence"/>
</dbReference>
<accession>W7DPG9</accession>
<sequence>MKSCKSLSAQARIIALRELKKRRSAREHLIDFTVYTKQDYFTGLHHRLLCEKLEAVEQGRIKRLMVFMPPRHGKSELTSKRFPAWFLGRNPTKQLIVASYSAKLSDSFGKDVRNIVGSRLFKNIFPAVSLSSDSKAKDLWETNQGGVFLSSGVGGSITGYGGDLAIIDDPVKDRQDAESLNIRDNIWDWYKSVLRTRIMPGGAIILALTRWHVDDLAGRLMNEMENGTGEVWDILHLPARAMEDDPLNRPLNAPLWADVFGEQELLQIEKAVGERDWLSLYQGIPTLVTGSFFKTLKVPVIDAPPKSVQTVRRWDFAASQASRGYDPDWTVGVKMQRNEDGGYTILDVVRFRGCPDEVSQTVMSVASQDGIDVRIILPQDPGQAGVAQVQYYTKLLAGYKIQSVRETGDKATRADPFAAQVNMGNVALVRAPWNRSFLEELGIFPKGAHDDQVDAAAGAFSFIAIKKNLPKMPSFAKLLAIKKQQS</sequence>
<protein>
    <submittedName>
        <fullName evidence="3">Phage terminase large subunit TerL</fullName>
    </submittedName>
</protein>
<reference evidence="3 4" key="1">
    <citation type="journal article" date="2014" name="Genome Announc.">
        <title>Draft Genome Sequence of Commensalibacter papalotli MX01, a Symbiont Identified from the Guts of Overwintering Monarch Butterflies.</title>
        <authorList>
            <person name="Servin-Garciduenas L.E."/>
            <person name="Sanchez-Quinto A."/>
            <person name="Martinez-Romero E."/>
        </authorList>
    </citation>
    <scope>NUCLEOTIDE SEQUENCE [LARGE SCALE GENOMIC DNA]</scope>
    <source>
        <strain evidence="4">MX-MONARCH01</strain>
    </source>
</reference>
<keyword evidence="4" id="KW-1185">Reference proteome</keyword>
<dbReference type="STRING" id="1208583.COMX_05935"/>
<organism evidence="3 4">
    <name type="scientific">Commensalibacter papalotli</name>
    <name type="common">ex Servin-Garciduenas et al. 2014</name>
    <dbReference type="NCBI Taxonomy" id="1208583"/>
    <lineage>
        <taxon>Bacteria</taxon>
        <taxon>Pseudomonadati</taxon>
        <taxon>Pseudomonadota</taxon>
        <taxon>Alphaproteobacteria</taxon>
        <taxon>Acetobacterales</taxon>
        <taxon>Acetobacteraceae</taxon>
    </lineage>
</organism>
<dbReference type="eggNOG" id="COG5362">
    <property type="taxonomic scope" value="Bacteria"/>
</dbReference>
<dbReference type="RefSeq" id="WP_034338133.1">
    <property type="nucleotide sequence ID" value="NZ_ATSX01000001.1"/>
</dbReference>
<dbReference type="eggNOG" id="COG5410">
    <property type="taxonomic scope" value="Bacteria"/>
</dbReference>
<dbReference type="InterPro" id="IPR006517">
    <property type="entry name" value="Phage_terminase_lsu-like_C"/>
</dbReference>
<dbReference type="Pfam" id="PF03237">
    <property type="entry name" value="Terminase_6N"/>
    <property type="match status" value="1"/>
</dbReference>
<gene>
    <name evidence="3" type="ORF">COMX_05935</name>
</gene>
<dbReference type="OrthoDB" id="9771580at2"/>
<keyword evidence="1" id="KW-1188">Viral release from host cell</keyword>
<feature type="domain" description="Terminase large subunit gp17-like C-terminal" evidence="2">
    <location>
        <begin position="314"/>
        <end position="457"/>
    </location>
</feature>
<proteinExistence type="predicted"/>
<dbReference type="PATRIC" id="fig|1208583.4.peg.1200"/>
<evidence type="ECO:0000313" key="4">
    <source>
        <dbReference type="Proteomes" id="UP000019250"/>
    </source>
</evidence>
<dbReference type="EMBL" id="ATSX01000001">
    <property type="protein sequence ID" value="EUK19267.1"/>
    <property type="molecule type" value="Genomic_DNA"/>
</dbReference>
<dbReference type="InterPro" id="IPR035421">
    <property type="entry name" value="Terminase_6C"/>
</dbReference>
<dbReference type="AlphaFoldDB" id="W7DPG9"/>
<evidence type="ECO:0000313" key="3">
    <source>
        <dbReference type="EMBL" id="EUK19267.1"/>
    </source>
</evidence>